<dbReference type="PANTHER" id="PTHR36838">
    <property type="entry name" value="AUXIN EFFLUX CARRIER FAMILY PROTEIN"/>
    <property type="match status" value="1"/>
</dbReference>
<feature type="transmembrane region" description="Helical" evidence="8">
    <location>
        <begin position="287"/>
        <end position="310"/>
    </location>
</feature>
<evidence type="ECO:0000313" key="9">
    <source>
        <dbReference type="EMBL" id="MBC5736839.1"/>
    </source>
</evidence>
<protein>
    <submittedName>
        <fullName evidence="9">AEC family transporter</fullName>
    </submittedName>
</protein>
<dbReference type="GO" id="GO:0005886">
    <property type="term" value="C:plasma membrane"/>
    <property type="evidence" value="ECO:0007669"/>
    <property type="project" value="UniProtKB-SubCell"/>
</dbReference>
<feature type="transmembrane region" description="Helical" evidence="8">
    <location>
        <begin position="102"/>
        <end position="124"/>
    </location>
</feature>
<evidence type="ECO:0000313" key="10">
    <source>
        <dbReference type="Proteomes" id="UP000607645"/>
    </source>
</evidence>
<organism evidence="9 10">
    <name type="scientific">Lawsonibacter faecis</name>
    <dbReference type="NCBI Taxonomy" id="2763052"/>
    <lineage>
        <taxon>Bacteria</taxon>
        <taxon>Bacillati</taxon>
        <taxon>Bacillota</taxon>
        <taxon>Clostridia</taxon>
        <taxon>Eubacteriales</taxon>
        <taxon>Oscillospiraceae</taxon>
        <taxon>Lawsonibacter</taxon>
    </lineage>
</organism>
<dbReference type="Proteomes" id="UP000607645">
    <property type="component" value="Unassembled WGS sequence"/>
</dbReference>
<dbReference type="GO" id="GO:0055085">
    <property type="term" value="P:transmembrane transport"/>
    <property type="evidence" value="ECO:0007669"/>
    <property type="project" value="InterPro"/>
</dbReference>
<feature type="transmembrane region" description="Helical" evidence="8">
    <location>
        <begin position="130"/>
        <end position="151"/>
    </location>
</feature>
<dbReference type="AlphaFoldDB" id="A0A8J6JKB1"/>
<comment type="subcellular location">
    <subcellularLocation>
        <location evidence="1">Cell membrane</location>
        <topology evidence="1">Multi-pass membrane protein</topology>
    </subcellularLocation>
</comment>
<evidence type="ECO:0000256" key="5">
    <source>
        <dbReference type="ARBA" id="ARBA00022692"/>
    </source>
</evidence>
<dbReference type="Pfam" id="PF03547">
    <property type="entry name" value="Mem_trans"/>
    <property type="match status" value="2"/>
</dbReference>
<feature type="transmembrane region" description="Helical" evidence="8">
    <location>
        <begin position="12"/>
        <end position="33"/>
    </location>
</feature>
<comment type="caution">
    <text evidence="9">The sequence shown here is derived from an EMBL/GenBank/DDBJ whole genome shotgun (WGS) entry which is preliminary data.</text>
</comment>
<feature type="transmembrane region" description="Helical" evidence="8">
    <location>
        <begin position="45"/>
        <end position="63"/>
    </location>
</feature>
<feature type="transmembrane region" description="Helical" evidence="8">
    <location>
        <begin position="252"/>
        <end position="275"/>
    </location>
</feature>
<keyword evidence="5 8" id="KW-0812">Transmembrane</keyword>
<evidence type="ECO:0000256" key="8">
    <source>
        <dbReference type="SAM" id="Phobius"/>
    </source>
</evidence>
<evidence type="ECO:0000256" key="6">
    <source>
        <dbReference type="ARBA" id="ARBA00022989"/>
    </source>
</evidence>
<dbReference type="Gene3D" id="1.20.1530.20">
    <property type="match status" value="1"/>
</dbReference>
<keyword evidence="7 8" id="KW-0472">Membrane</keyword>
<evidence type="ECO:0000256" key="3">
    <source>
        <dbReference type="ARBA" id="ARBA00022448"/>
    </source>
</evidence>
<evidence type="ECO:0000256" key="4">
    <source>
        <dbReference type="ARBA" id="ARBA00022475"/>
    </source>
</evidence>
<feature type="transmembrane region" description="Helical" evidence="8">
    <location>
        <begin position="163"/>
        <end position="180"/>
    </location>
</feature>
<proteinExistence type="inferred from homology"/>
<feature type="transmembrane region" description="Helical" evidence="8">
    <location>
        <begin position="192"/>
        <end position="213"/>
    </location>
</feature>
<dbReference type="InterPro" id="IPR004776">
    <property type="entry name" value="Mem_transp_PIN-like"/>
</dbReference>
<keyword evidence="10" id="KW-1185">Reference proteome</keyword>
<feature type="transmembrane region" description="Helical" evidence="8">
    <location>
        <begin position="69"/>
        <end position="90"/>
    </location>
</feature>
<evidence type="ECO:0000256" key="1">
    <source>
        <dbReference type="ARBA" id="ARBA00004651"/>
    </source>
</evidence>
<comment type="similarity">
    <text evidence="2">Belongs to the auxin efflux carrier (TC 2.A.69) family.</text>
</comment>
<dbReference type="InterPro" id="IPR038770">
    <property type="entry name" value="Na+/solute_symporter_sf"/>
</dbReference>
<dbReference type="PANTHER" id="PTHR36838:SF1">
    <property type="entry name" value="SLR1864 PROTEIN"/>
    <property type="match status" value="1"/>
</dbReference>
<reference evidence="9" key="1">
    <citation type="submission" date="2020-08" db="EMBL/GenBank/DDBJ databases">
        <title>Genome public.</title>
        <authorList>
            <person name="Liu C."/>
            <person name="Sun Q."/>
        </authorList>
    </citation>
    <scope>NUCLEOTIDE SEQUENCE</scope>
    <source>
        <strain evidence="9">NSJ-52</strain>
    </source>
</reference>
<name>A0A8J6JKB1_9FIRM</name>
<gene>
    <name evidence="9" type="ORF">H8S62_07410</name>
</gene>
<keyword evidence="6 8" id="KW-1133">Transmembrane helix</keyword>
<evidence type="ECO:0000256" key="7">
    <source>
        <dbReference type="ARBA" id="ARBA00023136"/>
    </source>
</evidence>
<keyword evidence="3" id="KW-0813">Transport</keyword>
<accession>A0A8J6JKB1</accession>
<sequence length="311" mass="32889">MSGILENLLVVAGQVATLFLMMAVGFILVRRGTLSGPGLDQMSHLLLYVVIPCVIIDSLQVAWDAALLADMGIMLLINAVYYLVTCAAVIPLFRRQSEDVAVALRFGVVYANTGFMGLPLIQAVLGEEAVIFTVVVIVSFNLCQWTHGVLLMGGRGEVSVRKALLNPGTIGLSVGLVFFLSGLRLPPMADKAIGYLSALNTPLAMVVIGGQMARSGLLQTFRQKALYAASALRLAVIPLLTALALLPFRLNPLLYCTAVILSGAPVAGSTGIFAQKFGRDPTASAQFVTLSTLLSILTLPVITVLAQYLAG</sequence>
<dbReference type="RefSeq" id="WP_186918894.1">
    <property type="nucleotide sequence ID" value="NZ_JACOPQ010000004.1"/>
</dbReference>
<feature type="transmembrane region" description="Helical" evidence="8">
    <location>
        <begin position="225"/>
        <end position="246"/>
    </location>
</feature>
<evidence type="ECO:0000256" key="2">
    <source>
        <dbReference type="ARBA" id="ARBA00010145"/>
    </source>
</evidence>
<dbReference type="EMBL" id="JACOPQ010000004">
    <property type="protein sequence ID" value="MBC5736839.1"/>
    <property type="molecule type" value="Genomic_DNA"/>
</dbReference>
<keyword evidence="4" id="KW-1003">Cell membrane</keyword>